<dbReference type="Proteomes" id="UP000887159">
    <property type="component" value="Unassembled WGS sequence"/>
</dbReference>
<protein>
    <submittedName>
        <fullName evidence="1">Uncharacterized protein</fullName>
    </submittedName>
</protein>
<dbReference type="AlphaFoldDB" id="A0A8X6SJ56"/>
<proteinExistence type="predicted"/>
<comment type="caution">
    <text evidence="1">The sequence shown here is derived from an EMBL/GenBank/DDBJ whole genome shotgun (WGS) entry which is preliminary data.</text>
</comment>
<accession>A0A8X6SJ56</accession>
<keyword evidence="2" id="KW-1185">Reference proteome</keyword>
<reference evidence="1" key="1">
    <citation type="submission" date="2020-08" db="EMBL/GenBank/DDBJ databases">
        <title>Multicomponent nature underlies the extraordinary mechanical properties of spider dragline silk.</title>
        <authorList>
            <person name="Kono N."/>
            <person name="Nakamura H."/>
            <person name="Mori M."/>
            <person name="Yoshida Y."/>
            <person name="Ohtoshi R."/>
            <person name="Malay A.D."/>
            <person name="Moran D.A.P."/>
            <person name="Tomita M."/>
            <person name="Numata K."/>
            <person name="Arakawa K."/>
        </authorList>
    </citation>
    <scope>NUCLEOTIDE SEQUENCE</scope>
</reference>
<dbReference type="EMBL" id="BMAU01021310">
    <property type="protein sequence ID" value="GFY12180.1"/>
    <property type="molecule type" value="Genomic_DNA"/>
</dbReference>
<sequence>MIHQKRQLGANQLARLCAHEPIADAAIDGSPRRRRIDIADISTPVAADQRAAKCLEEAVLSFTAMHSRCRSSRADITLSRPLPVFRVVRCSSVHCFQARITVELFSCTRAPIVR</sequence>
<name>A0A8X6SJ56_TRICX</name>
<evidence type="ECO:0000313" key="2">
    <source>
        <dbReference type="Proteomes" id="UP000887159"/>
    </source>
</evidence>
<organism evidence="1 2">
    <name type="scientific">Trichonephila clavipes</name>
    <name type="common">Golden silk orbweaver</name>
    <name type="synonym">Nephila clavipes</name>
    <dbReference type="NCBI Taxonomy" id="2585209"/>
    <lineage>
        <taxon>Eukaryota</taxon>
        <taxon>Metazoa</taxon>
        <taxon>Ecdysozoa</taxon>
        <taxon>Arthropoda</taxon>
        <taxon>Chelicerata</taxon>
        <taxon>Arachnida</taxon>
        <taxon>Araneae</taxon>
        <taxon>Araneomorphae</taxon>
        <taxon>Entelegynae</taxon>
        <taxon>Araneoidea</taxon>
        <taxon>Nephilidae</taxon>
        <taxon>Trichonephila</taxon>
    </lineage>
</organism>
<evidence type="ECO:0000313" key="1">
    <source>
        <dbReference type="EMBL" id="GFY12180.1"/>
    </source>
</evidence>
<gene>
    <name evidence="1" type="primary">NCL1_23207</name>
    <name evidence="1" type="ORF">TNCV_3097341</name>
</gene>